<evidence type="ECO:0000256" key="3">
    <source>
        <dbReference type="ARBA" id="ARBA00012291"/>
    </source>
</evidence>
<evidence type="ECO:0000256" key="2">
    <source>
        <dbReference type="ARBA" id="ARBA00007533"/>
    </source>
</evidence>
<comment type="similarity">
    <text evidence="2">Belongs to the CTP synthase family.</text>
</comment>
<dbReference type="GeneID" id="104962595"/>
<evidence type="ECO:0000256" key="4">
    <source>
        <dbReference type="ARBA" id="ARBA00022598"/>
    </source>
</evidence>
<keyword evidence="8" id="KW-0665">Pyrimidine biosynthesis</keyword>
<dbReference type="PANTHER" id="PTHR11550">
    <property type="entry name" value="CTP SYNTHASE"/>
    <property type="match status" value="1"/>
</dbReference>
<evidence type="ECO:0000256" key="9">
    <source>
        <dbReference type="ARBA" id="ARBA00047781"/>
    </source>
</evidence>
<sequence>MKKLLSFNFIRLLSNGGFKRFSPICRHQSGTMKYILVTGGVISGIGKGIIASSVGTILKSCGLHVTAIKIDPYINIDAGTFSPYEHGEVFVLDDGGEVDLDLGNYERFLDIRLTKDNNLTTGKIYQSVINKERRGDYLGKTVQVVPHITDAIQEWVVKQAKVAVEDDGVEPEVCVIELGGTVGDIESMPFIEAFRQFQFKVKRDNFCNIHVSLIPQVRDMLFYRFLCEVCTCKYQQPFSLEHRVSRIMFRYKA</sequence>
<evidence type="ECO:0000256" key="1">
    <source>
        <dbReference type="ARBA" id="ARBA00005171"/>
    </source>
</evidence>
<dbReference type="FunFam" id="3.40.50.300:FF:000207">
    <property type="entry name" value="CTP synthase"/>
    <property type="match status" value="1"/>
</dbReference>
<evidence type="ECO:0000256" key="6">
    <source>
        <dbReference type="ARBA" id="ARBA00022840"/>
    </source>
</evidence>
<dbReference type="EC" id="6.3.4.2" evidence="3"/>
<gene>
    <name evidence="12" type="primary">LOC104962595</name>
</gene>
<dbReference type="OrthoDB" id="1739076at2759"/>
<dbReference type="Gene3D" id="3.40.50.300">
    <property type="entry name" value="P-loop containing nucleotide triphosphate hydrolases"/>
    <property type="match status" value="1"/>
</dbReference>
<dbReference type="AlphaFoldDB" id="A0A6I9PMG3"/>
<feature type="domain" description="CTP synthase N-terminal" evidence="10">
    <location>
        <begin position="33"/>
        <end position="218"/>
    </location>
</feature>
<keyword evidence="5" id="KW-0547">Nucleotide-binding</keyword>
<dbReference type="GO" id="GO:0042802">
    <property type="term" value="F:identical protein binding"/>
    <property type="evidence" value="ECO:0007669"/>
    <property type="project" value="TreeGrafter"/>
</dbReference>
<dbReference type="PANTHER" id="PTHR11550:SF0">
    <property type="entry name" value="CTP SYNTHASE-RELATED"/>
    <property type="match status" value="1"/>
</dbReference>
<comment type="pathway">
    <text evidence="1">Pyrimidine metabolism; CTP biosynthesis via de novo pathway; CTP from UDP: step 2/2.</text>
</comment>
<proteinExistence type="inferred from homology"/>
<dbReference type="RefSeq" id="XP_010789347.1">
    <property type="nucleotide sequence ID" value="XM_010791045.1"/>
</dbReference>
<evidence type="ECO:0000313" key="12">
    <source>
        <dbReference type="RefSeq" id="XP_010789347.1"/>
    </source>
</evidence>
<evidence type="ECO:0000256" key="8">
    <source>
        <dbReference type="ARBA" id="ARBA00022975"/>
    </source>
</evidence>
<accession>A0A6I9PMG3</accession>
<keyword evidence="7" id="KW-0315">Glutamine amidotransferase</keyword>
<dbReference type="KEGG" id="ncc:104962595"/>
<organism evidence="11 12">
    <name type="scientific">Notothenia coriiceps</name>
    <name type="common">black rockcod</name>
    <dbReference type="NCBI Taxonomy" id="8208"/>
    <lineage>
        <taxon>Eukaryota</taxon>
        <taxon>Metazoa</taxon>
        <taxon>Chordata</taxon>
        <taxon>Craniata</taxon>
        <taxon>Vertebrata</taxon>
        <taxon>Euteleostomi</taxon>
        <taxon>Actinopterygii</taxon>
        <taxon>Neopterygii</taxon>
        <taxon>Teleostei</taxon>
        <taxon>Neoteleostei</taxon>
        <taxon>Acanthomorphata</taxon>
        <taxon>Eupercaria</taxon>
        <taxon>Perciformes</taxon>
        <taxon>Notothenioidei</taxon>
        <taxon>Nototheniidae</taxon>
        <taxon>Notothenia</taxon>
    </lineage>
</organism>
<dbReference type="GO" id="GO:0005524">
    <property type="term" value="F:ATP binding"/>
    <property type="evidence" value="ECO:0007669"/>
    <property type="project" value="UniProtKB-KW"/>
</dbReference>
<keyword evidence="4" id="KW-0436">Ligase</keyword>
<evidence type="ECO:0000256" key="5">
    <source>
        <dbReference type="ARBA" id="ARBA00022741"/>
    </source>
</evidence>
<dbReference type="InterPro" id="IPR027417">
    <property type="entry name" value="P-loop_NTPase"/>
</dbReference>
<dbReference type="Pfam" id="PF06418">
    <property type="entry name" value="CTP_synth_N"/>
    <property type="match status" value="1"/>
</dbReference>
<keyword evidence="6" id="KW-0067">ATP-binding</keyword>
<dbReference type="Proteomes" id="UP000504611">
    <property type="component" value="Unplaced"/>
</dbReference>
<dbReference type="SUPFAM" id="SSF52540">
    <property type="entry name" value="P-loop containing nucleoside triphosphate hydrolases"/>
    <property type="match status" value="1"/>
</dbReference>
<keyword evidence="11" id="KW-1185">Reference proteome</keyword>
<comment type="catalytic activity">
    <reaction evidence="9">
        <text>UTP + L-glutamine + ATP + H2O = CTP + L-glutamate + ADP + phosphate + 2 H(+)</text>
        <dbReference type="Rhea" id="RHEA:26426"/>
        <dbReference type="ChEBI" id="CHEBI:15377"/>
        <dbReference type="ChEBI" id="CHEBI:15378"/>
        <dbReference type="ChEBI" id="CHEBI:29985"/>
        <dbReference type="ChEBI" id="CHEBI:30616"/>
        <dbReference type="ChEBI" id="CHEBI:37563"/>
        <dbReference type="ChEBI" id="CHEBI:43474"/>
        <dbReference type="ChEBI" id="CHEBI:46398"/>
        <dbReference type="ChEBI" id="CHEBI:58359"/>
        <dbReference type="ChEBI" id="CHEBI:456216"/>
        <dbReference type="EC" id="6.3.4.2"/>
    </reaction>
</comment>
<reference evidence="12" key="1">
    <citation type="submission" date="2025-08" db="UniProtKB">
        <authorList>
            <consortium name="RefSeq"/>
        </authorList>
    </citation>
    <scope>IDENTIFICATION</scope>
    <source>
        <tissue evidence="12">Muscle</tissue>
    </source>
</reference>
<protein>
    <recommendedName>
        <fullName evidence="3">CTP synthase (glutamine hydrolyzing)</fullName>
        <ecNumber evidence="3">6.3.4.2</ecNumber>
    </recommendedName>
</protein>
<evidence type="ECO:0000256" key="7">
    <source>
        <dbReference type="ARBA" id="ARBA00022962"/>
    </source>
</evidence>
<dbReference type="InterPro" id="IPR017456">
    <property type="entry name" value="CTP_synthase_N"/>
</dbReference>
<evidence type="ECO:0000313" key="11">
    <source>
        <dbReference type="Proteomes" id="UP000504611"/>
    </source>
</evidence>
<name>A0A6I9PMG3_9TELE</name>
<dbReference type="GO" id="GO:0019856">
    <property type="term" value="P:pyrimidine nucleobase biosynthetic process"/>
    <property type="evidence" value="ECO:0007669"/>
    <property type="project" value="TreeGrafter"/>
</dbReference>
<dbReference type="GO" id="GO:0003883">
    <property type="term" value="F:CTP synthase activity"/>
    <property type="evidence" value="ECO:0007669"/>
    <property type="project" value="UniProtKB-EC"/>
</dbReference>
<dbReference type="GO" id="GO:0005737">
    <property type="term" value="C:cytoplasm"/>
    <property type="evidence" value="ECO:0007669"/>
    <property type="project" value="TreeGrafter"/>
</dbReference>
<dbReference type="GO" id="GO:0006241">
    <property type="term" value="P:CTP biosynthetic process"/>
    <property type="evidence" value="ECO:0007669"/>
    <property type="project" value="TreeGrafter"/>
</dbReference>
<dbReference type="InterPro" id="IPR004468">
    <property type="entry name" value="CTP_synthase"/>
</dbReference>
<evidence type="ECO:0000259" key="10">
    <source>
        <dbReference type="Pfam" id="PF06418"/>
    </source>
</evidence>
<dbReference type="GO" id="GO:0097268">
    <property type="term" value="C:cytoophidium"/>
    <property type="evidence" value="ECO:0007669"/>
    <property type="project" value="TreeGrafter"/>
</dbReference>